<dbReference type="Gene3D" id="2.40.70.10">
    <property type="entry name" value="Acid Proteases"/>
    <property type="match status" value="2"/>
</dbReference>
<dbReference type="InterPro" id="IPR033121">
    <property type="entry name" value="PEPTIDASE_A1"/>
</dbReference>
<evidence type="ECO:0000256" key="3">
    <source>
        <dbReference type="SAM" id="MobiDB-lite"/>
    </source>
</evidence>
<feature type="domain" description="Peptidase A1" evidence="6">
    <location>
        <begin position="80"/>
        <end position="402"/>
    </location>
</feature>
<feature type="region of interest" description="Disordered" evidence="3">
    <location>
        <begin position="460"/>
        <end position="486"/>
    </location>
</feature>
<evidence type="ECO:0000259" key="6">
    <source>
        <dbReference type="PROSITE" id="PS51767"/>
    </source>
</evidence>
<gene>
    <name evidence="7" type="ORF">DFH08DRAFT_939696</name>
</gene>
<dbReference type="PANTHER" id="PTHR47966">
    <property type="entry name" value="BETA-SITE APP-CLEAVING ENZYME, ISOFORM A-RELATED"/>
    <property type="match status" value="1"/>
</dbReference>
<feature type="signal peptide" evidence="5">
    <location>
        <begin position="1"/>
        <end position="18"/>
    </location>
</feature>
<dbReference type="GO" id="GO:0006508">
    <property type="term" value="P:proteolysis"/>
    <property type="evidence" value="ECO:0007669"/>
    <property type="project" value="InterPro"/>
</dbReference>
<evidence type="ECO:0000313" key="7">
    <source>
        <dbReference type="EMBL" id="KAJ7334040.1"/>
    </source>
</evidence>
<proteinExistence type="inferred from homology"/>
<evidence type="ECO:0000256" key="2">
    <source>
        <dbReference type="PIRSR" id="PIRSR601461-1"/>
    </source>
</evidence>
<reference evidence="7" key="1">
    <citation type="submission" date="2023-03" db="EMBL/GenBank/DDBJ databases">
        <title>Massive genome expansion in bonnet fungi (Mycena s.s.) driven by repeated elements and novel gene families across ecological guilds.</title>
        <authorList>
            <consortium name="Lawrence Berkeley National Laboratory"/>
            <person name="Harder C.B."/>
            <person name="Miyauchi S."/>
            <person name="Viragh M."/>
            <person name="Kuo A."/>
            <person name="Thoen E."/>
            <person name="Andreopoulos B."/>
            <person name="Lu D."/>
            <person name="Skrede I."/>
            <person name="Drula E."/>
            <person name="Henrissat B."/>
            <person name="Morin E."/>
            <person name="Kohler A."/>
            <person name="Barry K."/>
            <person name="LaButti K."/>
            <person name="Morin E."/>
            <person name="Salamov A."/>
            <person name="Lipzen A."/>
            <person name="Mereny Z."/>
            <person name="Hegedus B."/>
            <person name="Baldrian P."/>
            <person name="Stursova M."/>
            <person name="Weitz H."/>
            <person name="Taylor A."/>
            <person name="Grigoriev I.V."/>
            <person name="Nagy L.G."/>
            <person name="Martin F."/>
            <person name="Kauserud H."/>
        </authorList>
    </citation>
    <scope>NUCLEOTIDE SEQUENCE</scope>
    <source>
        <strain evidence="7">CBHHK002</strain>
    </source>
</reference>
<dbReference type="CDD" id="cd05471">
    <property type="entry name" value="pepsin_like"/>
    <property type="match status" value="1"/>
</dbReference>
<feature type="active site" evidence="2">
    <location>
        <position position="98"/>
    </location>
</feature>
<organism evidence="7 8">
    <name type="scientific">Mycena albidolilacea</name>
    <dbReference type="NCBI Taxonomy" id="1033008"/>
    <lineage>
        <taxon>Eukaryota</taxon>
        <taxon>Fungi</taxon>
        <taxon>Dikarya</taxon>
        <taxon>Basidiomycota</taxon>
        <taxon>Agaricomycotina</taxon>
        <taxon>Agaricomycetes</taxon>
        <taxon>Agaricomycetidae</taxon>
        <taxon>Agaricales</taxon>
        <taxon>Marasmiineae</taxon>
        <taxon>Mycenaceae</taxon>
        <taxon>Mycena</taxon>
    </lineage>
</organism>
<dbReference type="InterPro" id="IPR021109">
    <property type="entry name" value="Peptidase_aspartic_dom_sf"/>
</dbReference>
<keyword evidence="4" id="KW-1133">Transmembrane helix</keyword>
<evidence type="ECO:0000256" key="4">
    <source>
        <dbReference type="SAM" id="Phobius"/>
    </source>
</evidence>
<protein>
    <submittedName>
        <fullName evidence="7">Aspartic peptidase domain-containing protein</fullName>
    </submittedName>
</protein>
<feature type="active site" evidence="2">
    <location>
        <position position="285"/>
    </location>
</feature>
<dbReference type="SUPFAM" id="SSF50630">
    <property type="entry name" value="Acid proteases"/>
    <property type="match status" value="1"/>
</dbReference>
<keyword evidence="4" id="KW-0812">Transmembrane</keyword>
<feature type="region of interest" description="Disordered" evidence="3">
    <location>
        <begin position="595"/>
        <end position="657"/>
    </location>
</feature>
<comment type="similarity">
    <text evidence="1">Belongs to the peptidase A1 family.</text>
</comment>
<keyword evidence="8" id="KW-1185">Reference proteome</keyword>
<dbReference type="GO" id="GO:0004190">
    <property type="term" value="F:aspartic-type endopeptidase activity"/>
    <property type="evidence" value="ECO:0007669"/>
    <property type="project" value="InterPro"/>
</dbReference>
<evidence type="ECO:0000256" key="5">
    <source>
        <dbReference type="SAM" id="SignalP"/>
    </source>
</evidence>
<evidence type="ECO:0000256" key="1">
    <source>
        <dbReference type="ARBA" id="ARBA00007447"/>
    </source>
</evidence>
<comment type="caution">
    <text evidence="7">The sequence shown here is derived from an EMBL/GenBank/DDBJ whole genome shotgun (WGS) entry which is preliminary data.</text>
</comment>
<keyword evidence="4" id="KW-0472">Membrane</keyword>
<dbReference type="PRINTS" id="PR00792">
    <property type="entry name" value="PEPSIN"/>
</dbReference>
<dbReference type="AlphaFoldDB" id="A0AAD6ZQD9"/>
<name>A0AAD6ZQD9_9AGAR</name>
<keyword evidence="5" id="KW-0732">Signal</keyword>
<dbReference type="InterPro" id="IPR034164">
    <property type="entry name" value="Pepsin-like_dom"/>
</dbReference>
<evidence type="ECO:0000313" key="8">
    <source>
        <dbReference type="Proteomes" id="UP001218218"/>
    </source>
</evidence>
<sequence>MLAAASFLLCFAAVLCAADPLHIPLSLGRRRPQTVEDGILDAERTRARYASEANSPNGPLARRATVATVPLTDQLIDSSYFCTLSIGTPGQVLKLELDLGSGDSWVAESPCSLGCTSSMDLYDPTRSSTSNSTQFDRGIIVYGESFVSGTIVKDTVRLVAADILPPNLVSGTSSGVLGMAYQETLSSQGPSFLQALLANGQLTSGAMSFWLNRFAGTANAQAEEANGGALTLGGSNASLYTGNIDFLTPTGSPNGPNWVLDVTEVTVQGKSVQITSGASALATFDLTTTLIAGPSSDVIALWAAVPGAVRSASQPGFFQFACTTIIKISVSFGGHLWPIDPADMNIGTVTQGSSQCLGAIYELQPGFNIINTDGAANWVFGSAFMKNVYTVFQPNPFSIGFAQLSSQALGPSPTAPSSKLKSSVPLGPIVGGAVGGVVLVVALVIVLCMCKRRSRRGALASHDSTSFASTRPVSQGDPQKFDQDEPPLPIVQYVSPVMPSPTLGRRIEPTHQAPMHSLSAVGAEYYVGAMHQPRDDLVHNSGGHIEPAPQPLIHSLSTVKQEQITAAHYYGATHQPSEDRVRNSGGLQLLPRLEHPESSLWPGASRTSGSSAVEGIQEVHRASSADSGAVYPTVKKGPQKEDVGLPAPPMYQQHDVV</sequence>
<accession>A0AAD6ZQD9</accession>
<feature type="transmembrane region" description="Helical" evidence="4">
    <location>
        <begin position="426"/>
        <end position="450"/>
    </location>
</feature>
<dbReference type="Proteomes" id="UP001218218">
    <property type="component" value="Unassembled WGS sequence"/>
</dbReference>
<feature type="compositionally biased region" description="Polar residues" evidence="3">
    <location>
        <begin position="462"/>
        <end position="477"/>
    </location>
</feature>
<dbReference type="EMBL" id="JARIHO010000033">
    <property type="protein sequence ID" value="KAJ7334040.1"/>
    <property type="molecule type" value="Genomic_DNA"/>
</dbReference>
<dbReference type="InterPro" id="IPR001461">
    <property type="entry name" value="Aspartic_peptidase_A1"/>
</dbReference>
<feature type="chain" id="PRO_5042122959" evidence="5">
    <location>
        <begin position="19"/>
        <end position="657"/>
    </location>
</feature>
<dbReference type="PROSITE" id="PS51767">
    <property type="entry name" value="PEPTIDASE_A1"/>
    <property type="match status" value="1"/>
</dbReference>
<dbReference type="Pfam" id="PF00026">
    <property type="entry name" value="Asp"/>
    <property type="match status" value="1"/>
</dbReference>
<dbReference type="PANTHER" id="PTHR47966:SF57">
    <property type="entry name" value="PEPTIDASE A1 DOMAIN-CONTAINING PROTEIN"/>
    <property type="match status" value="1"/>
</dbReference>